<feature type="transmembrane region" description="Helical" evidence="1">
    <location>
        <begin position="40"/>
        <end position="61"/>
    </location>
</feature>
<proteinExistence type="predicted"/>
<name>A0A6J4SIQ6_9SPHN</name>
<evidence type="ECO:0000313" key="2">
    <source>
        <dbReference type="EMBL" id="CAA9500056.1"/>
    </source>
</evidence>
<organism evidence="2">
    <name type="scientific">uncultured Sphingomonadaceae bacterium</name>
    <dbReference type="NCBI Taxonomy" id="169976"/>
    <lineage>
        <taxon>Bacteria</taxon>
        <taxon>Pseudomonadati</taxon>
        <taxon>Pseudomonadota</taxon>
        <taxon>Alphaproteobacteria</taxon>
        <taxon>Sphingomonadales</taxon>
        <taxon>Sphingomonadaceae</taxon>
        <taxon>environmental samples</taxon>
    </lineage>
</organism>
<evidence type="ECO:0000256" key="1">
    <source>
        <dbReference type="SAM" id="Phobius"/>
    </source>
</evidence>
<gene>
    <name evidence="2" type="ORF">AVDCRST_MAG39-1307</name>
</gene>
<keyword evidence="1" id="KW-0812">Transmembrane</keyword>
<keyword evidence="1" id="KW-1133">Transmembrane helix</keyword>
<keyword evidence="1" id="KW-0472">Membrane</keyword>
<protein>
    <submittedName>
        <fullName evidence="2">Uncharacterized protein</fullName>
    </submittedName>
</protein>
<dbReference type="EMBL" id="CADCVW010000052">
    <property type="protein sequence ID" value="CAA9500056.1"/>
    <property type="molecule type" value="Genomic_DNA"/>
</dbReference>
<accession>A0A6J4SIQ6</accession>
<dbReference type="AlphaFoldDB" id="A0A6J4SIQ6"/>
<sequence>MPVQALLWWTAGAAALLTALASLAERRRAARADLDRVGWVPWRGLSFLGFAVAVLALAFAVRG</sequence>
<reference evidence="2" key="1">
    <citation type="submission" date="2020-02" db="EMBL/GenBank/DDBJ databases">
        <authorList>
            <person name="Meier V. D."/>
        </authorList>
    </citation>
    <scope>NUCLEOTIDE SEQUENCE</scope>
    <source>
        <strain evidence="2">AVDCRST_MAG39</strain>
    </source>
</reference>